<organism evidence="1 2">
    <name type="scientific">Bodo saltans</name>
    <name type="common">Flagellated protozoan</name>
    <dbReference type="NCBI Taxonomy" id="75058"/>
    <lineage>
        <taxon>Eukaryota</taxon>
        <taxon>Discoba</taxon>
        <taxon>Euglenozoa</taxon>
        <taxon>Kinetoplastea</taxon>
        <taxon>Metakinetoplastina</taxon>
        <taxon>Eubodonida</taxon>
        <taxon>Bodonidae</taxon>
        <taxon>Bodo</taxon>
    </lineage>
</organism>
<accession>A0A0S4IKM3</accession>
<protein>
    <submittedName>
        <fullName evidence="1">Uncharacterized protein</fullName>
    </submittedName>
</protein>
<evidence type="ECO:0000313" key="1">
    <source>
        <dbReference type="EMBL" id="CUE64487.1"/>
    </source>
</evidence>
<dbReference type="EMBL" id="CYKH01000044">
    <property type="protein sequence ID" value="CUE64487.1"/>
    <property type="molecule type" value="Genomic_DNA"/>
</dbReference>
<dbReference type="OrthoDB" id="278078at2759"/>
<evidence type="ECO:0000313" key="2">
    <source>
        <dbReference type="Proteomes" id="UP000051952"/>
    </source>
</evidence>
<keyword evidence="2" id="KW-1185">Reference proteome</keyword>
<name>A0A0S4IKM3_BODSA</name>
<dbReference type="Proteomes" id="UP000051952">
    <property type="component" value="Unassembled WGS sequence"/>
</dbReference>
<gene>
    <name evidence="1" type="ORF">BSAL_50585</name>
</gene>
<reference evidence="2" key="1">
    <citation type="submission" date="2015-09" db="EMBL/GenBank/DDBJ databases">
        <authorList>
            <consortium name="Pathogen Informatics"/>
        </authorList>
    </citation>
    <scope>NUCLEOTIDE SEQUENCE [LARGE SCALE GENOMIC DNA]</scope>
    <source>
        <strain evidence="2">Lake Konstanz</strain>
    </source>
</reference>
<dbReference type="AlphaFoldDB" id="A0A0S4IKM3"/>
<sequence length="200" mass="22868">MWRCGLSFRSAVVIPSVAIRSSSASAAFVAGDDTPRGTPSSSPQSVASARAALIDAIMQRDKEIFTLKRQHELSMLRVEQSQNRTLKDQTDRGLYFEQNCNVHTFDTISVGLYGQRNTMYHTLMVNRLRQLKIGMTFTVTGIIWAWLYNKYMLSDEWLYIAEPVHFMGATTNILREEKARREEEVERRAFMEKHTKAPAA</sequence>
<proteinExistence type="predicted"/>
<dbReference type="VEuPathDB" id="TriTrypDB:BSAL_50585"/>